<comment type="caution">
    <text evidence="1">The sequence shown here is derived from an EMBL/GenBank/DDBJ whole genome shotgun (WGS) entry which is preliminary data.</text>
</comment>
<evidence type="ECO:0000313" key="1">
    <source>
        <dbReference type="EMBL" id="KNZ42732.1"/>
    </source>
</evidence>
<sequence>MILKLNVVEIRTLLFEVNADNYQAAYSLLKEGLAEIVEPSEADNIDIKCIDDSGIVQLISLHDDDRVSEMPIQPENIAVCEIAAEANTPKLSVKFYDWRCILFLEEQVQGVSGKIWDITYEPYIELLKRWDMTENDVLDQVRNNVNSFSAKIGGCNQRISSAMINAVAEMIFRVIKRTTETGGIATDLSSIFFDDRCVLFMHDKYVNIGLKDICYETYIDLLEDQDLSDSDILGYIKNDIDDFITQFNRGGYPIDSAKAKKVSDIMEIIKFQLFP</sequence>
<name>A0A0L6U2Y8_9FIRM</name>
<keyword evidence="2" id="KW-1185">Reference proteome</keyword>
<reference evidence="2" key="1">
    <citation type="submission" date="2015-07" db="EMBL/GenBank/DDBJ databases">
        <title>Draft genome sequence of Acetobacterium bakii DSM 8293, a potential psychrophilic chemical producer through syngas fermentation.</title>
        <authorList>
            <person name="Song Y."/>
            <person name="Hwang S."/>
            <person name="Cho B.-K."/>
        </authorList>
    </citation>
    <scope>NUCLEOTIDE SEQUENCE [LARGE SCALE GENOMIC DNA]</scope>
    <source>
        <strain evidence="2">DSM 8239</strain>
    </source>
</reference>
<dbReference type="EMBL" id="LGYO01000009">
    <property type="protein sequence ID" value="KNZ42732.1"/>
    <property type="molecule type" value="Genomic_DNA"/>
</dbReference>
<dbReference type="Proteomes" id="UP000036873">
    <property type="component" value="Unassembled WGS sequence"/>
</dbReference>
<proteinExistence type="predicted"/>
<protein>
    <submittedName>
        <fullName evidence="1">Uncharacterized protein</fullName>
    </submittedName>
</protein>
<gene>
    <name evidence="1" type="ORF">AKG39_04675</name>
</gene>
<evidence type="ECO:0000313" key="2">
    <source>
        <dbReference type="Proteomes" id="UP000036873"/>
    </source>
</evidence>
<accession>A0A0L6U2Y8</accession>
<dbReference type="RefSeq" id="WP_050739207.1">
    <property type="nucleotide sequence ID" value="NZ_LGYO01000009.1"/>
</dbReference>
<dbReference type="AlphaFoldDB" id="A0A0L6U2Y8"/>
<organism evidence="1 2">
    <name type="scientific">Acetobacterium bakii</name>
    <dbReference type="NCBI Taxonomy" id="52689"/>
    <lineage>
        <taxon>Bacteria</taxon>
        <taxon>Bacillati</taxon>
        <taxon>Bacillota</taxon>
        <taxon>Clostridia</taxon>
        <taxon>Eubacteriales</taxon>
        <taxon>Eubacteriaceae</taxon>
        <taxon>Acetobacterium</taxon>
    </lineage>
</organism>